<dbReference type="RefSeq" id="WP_091956139.1">
    <property type="nucleotide sequence ID" value="NZ_FMAI01000004.1"/>
</dbReference>
<protein>
    <submittedName>
        <fullName evidence="4">Uncharacterized conserved protein YjbJ, UPF0337 family</fullName>
    </submittedName>
</protein>
<dbReference type="AlphaFoldDB" id="A0A1C3VEM5"/>
<dbReference type="Pfam" id="PF05532">
    <property type="entry name" value="CsbD"/>
    <property type="match status" value="1"/>
</dbReference>
<keyword evidence="5" id="KW-1185">Reference proteome</keyword>
<feature type="compositionally biased region" description="Basic and acidic residues" evidence="2">
    <location>
        <begin position="51"/>
        <end position="61"/>
    </location>
</feature>
<comment type="similarity">
    <text evidence="1">Belongs to the UPF0337 (CsbD) family.</text>
</comment>
<feature type="domain" description="CsbD-like" evidence="3">
    <location>
        <begin position="6"/>
        <end position="58"/>
    </location>
</feature>
<dbReference type="InterPro" id="IPR008462">
    <property type="entry name" value="CsbD"/>
</dbReference>
<organism evidence="4 5">
    <name type="scientific">Bradyrhizobium shewense</name>
    <dbReference type="NCBI Taxonomy" id="1761772"/>
    <lineage>
        <taxon>Bacteria</taxon>
        <taxon>Pseudomonadati</taxon>
        <taxon>Pseudomonadota</taxon>
        <taxon>Alphaproteobacteria</taxon>
        <taxon>Hyphomicrobiales</taxon>
        <taxon>Nitrobacteraceae</taxon>
        <taxon>Bradyrhizobium</taxon>
    </lineage>
</organism>
<gene>
    <name evidence="4" type="ORF">GA0061098_1004126</name>
</gene>
<feature type="compositionally biased region" description="Low complexity" evidence="2">
    <location>
        <begin position="35"/>
        <end position="50"/>
    </location>
</feature>
<dbReference type="EMBL" id="FMAI01000004">
    <property type="protein sequence ID" value="SCB26260.1"/>
    <property type="molecule type" value="Genomic_DNA"/>
</dbReference>
<dbReference type="InterPro" id="IPR036629">
    <property type="entry name" value="YjbJ_sf"/>
</dbReference>
<evidence type="ECO:0000313" key="4">
    <source>
        <dbReference type="EMBL" id="SCB26260.1"/>
    </source>
</evidence>
<dbReference type="Proteomes" id="UP000199184">
    <property type="component" value="Unassembled WGS sequence"/>
</dbReference>
<dbReference type="SUPFAM" id="SSF69047">
    <property type="entry name" value="Hypothetical protein YjbJ"/>
    <property type="match status" value="1"/>
</dbReference>
<name>A0A1C3VEM5_9BRAD</name>
<evidence type="ECO:0000313" key="5">
    <source>
        <dbReference type="Proteomes" id="UP000199184"/>
    </source>
</evidence>
<evidence type="ECO:0000256" key="1">
    <source>
        <dbReference type="ARBA" id="ARBA00009129"/>
    </source>
</evidence>
<reference evidence="5" key="1">
    <citation type="submission" date="2016-08" db="EMBL/GenBank/DDBJ databases">
        <authorList>
            <person name="Varghese N."/>
            <person name="Submissions Spin"/>
        </authorList>
    </citation>
    <scope>NUCLEOTIDE SEQUENCE [LARGE SCALE GENOMIC DNA]</scope>
    <source>
        <strain evidence="5">ERR11</strain>
    </source>
</reference>
<feature type="region of interest" description="Disordered" evidence="2">
    <location>
        <begin position="1"/>
        <end position="72"/>
    </location>
</feature>
<accession>A0A1C3VEM5</accession>
<dbReference type="Gene3D" id="1.10.1470.10">
    <property type="entry name" value="YjbJ"/>
    <property type="match status" value="1"/>
</dbReference>
<evidence type="ECO:0000256" key="2">
    <source>
        <dbReference type="SAM" id="MobiDB-lite"/>
    </source>
</evidence>
<feature type="compositionally biased region" description="Low complexity" evidence="2">
    <location>
        <begin position="62"/>
        <end position="72"/>
    </location>
</feature>
<evidence type="ECO:0000259" key="3">
    <source>
        <dbReference type="Pfam" id="PF05532"/>
    </source>
</evidence>
<proteinExistence type="inferred from homology"/>
<sequence length="72" mass="7247">MGSTTDKIKGNANEAIGKAKQGIGEATGSDRMKGEGVVQEVKGKGQQAMGDAKDAAKDAIDRAAAGAKRATE</sequence>